<keyword evidence="3" id="KW-1185">Reference proteome</keyword>
<evidence type="ECO:0000313" key="3">
    <source>
        <dbReference type="Proteomes" id="UP000325315"/>
    </source>
</evidence>
<sequence>MLVKTRCEMQQMFIVAEQYQEEQLFVATCFASKSTSKSWVVDSGCTNHMTNDQGLFREFDKIIYLRIYSSKRQRNNSHIKPNMFKNSFFYLVEKGFKVSFENKFCLIRYAEGREVFNINIKGKSFALNIVEDEQVVVSQQESDTVL</sequence>
<dbReference type="EMBL" id="SMMG02000005">
    <property type="protein sequence ID" value="KAA3472356.1"/>
    <property type="molecule type" value="Genomic_DNA"/>
</dbReference>
<keyword evidence="2" id="KW-0418">Kinase</keyword>
<proteinExistence type="predicted"/>
<dbReference type="GO" id="GO:0016301">
    <property type="term" value="F:kinase activity"/>
    <property type="evidence" value="ECO:0007669"/>
    <property type="project" value="UniProtKB-KW"/>
</dbReference>
<dbReference type="Pfam" id="PF22936">
    <property type="entry name" value="Pol_BBD"/>
    <property type="match status" value="1"/>
</dbReference>
<keyword evidence="2" id="KW-0808">Transferase</keyword>
<accession>A0A5B6VSY8</accession>
<dbReference type="OrthoDB" id="422839at2759"/>
<evidence type="ECO:0000313" key="2">
    <source>
        <dbReference type="EMBL" id="KAA3472356.1"/>
    </source>
</evidence>
<organism evidence="2 3">
    <name type="scientific">Gossypium australe</name>
    <dbReference type="NCBI Taxonomy" id="47621"/>
    <lineage>
        <taxon>Eukaryota</taxon>
        <taxon>Viridiplantae</taxon>
        <taxon>Streptophyta</taxon>
        <taxon>Embryophyta</taxon>
        <taxon>Tracheophyta</taxon>
        <taxon>Spermatophyta</taxon>
        <taxon>Magnoliopsida</taxon>
        <taxon>eudicotyledons</taxon>
        <taxon>Gunneridae</taxon>
        <taxon>Pentapetalae</taxon>
        <taxon>rosids</taxon>
        <taxon>malvids</taxon>
        <taxon>Malvales</taxon>
        <taxon>Malvaceae</taxon>
        <taxon>Malvoideae</taxon>
        <taxon>Gossypium</taxon>
    </lineage>
</organism>
<dbReference type="Proteomes" id="UP000325315">
    <property type="component" value="Unassembled WGS sequence"/>
</dbReference>
<keyword evidence="2" id="KW-0675">Receptor</keyword>
<name>A0A5B6VSY8_9ROSI</name>
<gene>
    <name evidence="2" type="ORF">EPI10_022843</name>
</gene>
<evidence type="ECO:0000259" key="1">
    <source>
        <dbReference type="Pfam" id="PF22936"/>
    </source>
</evidence>
<reference evidence="3" key="1">
    <citation type="journal article" date="2019" name="Plant Biotechnol. J.">
        <title>Genome sequencing of the Australian wild diploid species Gossypium australe highlights disease resistance and delayed gland morphogenesis.</title>
        <authorList>
            <person name="Cai Y."/>
            <person name="Cai X."/>
            <person name="Wang Q."/>
            <person name="Wang P."/>
            <person name="Zhang Y."/>
            <person name="Cai C."/>
            <person name="Xu Y."/>
            <person name="Wang K."/>
            <person name="Zhou Z."/>
            <person name="Wang C."/>
            <person name="Geng S."/>
            <person name="Li B."/>
            <person name="Dong Q."/>
            <person name="Hou Y."/>
            <person name="Wang H."/>
            <person name="Ai P."/>
            <person name="Liu Z."/>
            <person name="Yi F."/>
            <person name="Sun M."/>
            <person name="An G."/>
            <person name="Cheng J."/>
            <person name="Zhang Y."/>
            <person name="Shi Q."/>
            <person name="Xie Y."/>
            <person name="Shi X."/>
            <person name="Chang Y."/>
            <person name="Huang F."/>
            <person name="Chen Y."/>
            <person name="Hong S."/>
            <person name="Mi L."/>
            <person name="Sun Q."/>
            <person name="Zhang L."/>
            <person name="Zhou B."/>
            <person name="Peng R."/>
            <person name="Zhang X."/>
            <person name="Liu F."/>
        </authorList>
    </citation>
    <scope>NUCLEOTIDE SEQUENCE [LARGE SCALE GENOMIC DNA]</scope>
    <source>
        <strain evidence="3">cv. PA1801</strain>
    </source>
</reference>
<dbReference type="InterPro" id="IPR054722">
    <property type="entry name" value="PolX-like_BBD"/>
</dbReference>
<dbReference type="AlphaFoldDB" id="A0A5B6VSY8"/>
<protein>
    <submittedName>
        <fullName evidence="2">LRR receptor-like serine/threonine-protein kinase FLS2</fullName>
    </submittedName>
</protein>
<feature type="domain" description="Retrovirus-related Pol polyprotein from transposon TNT 1-94-like beta-barrel" evidence="1">
    <location>
        <begin position="39"/>
        <end position="66"/>
    </location>
</feature>
<comment type="caution">
    <text evidence="2">The sequence shown here is derived from an EMBL/GenBank/DDBJ whole genome shotgun (WGS) entry which is preliminary data.</text>
</comment>